<accession>A0AA97P9J9</accession>
<name>A0AA97P9J9_PYRO3</name>
<feature type="chain" id="PRO_5041700090" evidence="1">
    <location>
        <begin position="20"/>
        <end position="140"/>
    </location>
</feature>
<feature type="signal peptide" evidence="1">
    <location>
        <begin position="1"/>
        <end position="19"/>
    </location>
</feature>
<protein>
    <submittedName>
        <fullName evidence="2">Uncharacterized protein</fullName>
    </submittedName>
</protein>
<proteinExistence type="predicted"/>
<dbReference type="AlphaFoldDB" id="A0AA97P9J9"/>
<organism evidence="2">
    <name type="scientific">Pyricularia oryzae (strain Y34)</name>
    <name type="common">Rice blast fungus</name>
    <name type="synonym">Magnaporthe oryzae</name>
    <dbReference type="NCBI Taxonomy" id="1143189"/>
    <lineage>
        <taxon>Eukaryota</taxon>
        <taxon>Fungi</taxon>
        <taxon>Dikarya</taxon>
        <taxon>Ascomycota</taxon>
        <taxon>Pezizomycotina</taxon>
        <taxon>Sordariomycetes</taxon>
        <taxon>Sordariomycetidae</taxon>
        <taxon>Magnaporthales</taxon>
        <taxon>Pyriculariaceae</taxon>
        <taxon>Pyricularia</taxon>
    </lineage>
</organism>
<evidence type="ECO:0000313" key="2">
    <source>
        <dbReference type="EMBL" id="ELQ44520.1"/>
    </source>
</evidence>
<dbReference type="EMBL" id="JH793681">
    <property type="protein sequence ID" value="ELQ44520.1"/>
    <property type="molecule type" value="Genomic_DNA"/>
</dbReference>
<gene>
    <name evidence="2" type="ORF">OOU_Y34scaffold00082g5</name>
</gene>
<sequence length="140" mass="15833">MRPQFIIAGVFALVANASAMEASDAKLRPRADIDLSPMNNLMTYDQCRDSCVSGFERSGGVPRNFEVICYDKCLHLLKEQAKFATANYQAALKFPGPRMNTEKRQELERRYLGMLFRTVKAKKHTCKVKVGPMSQKNLIV</sequence>
<keyword evidence="1" id="KW-0732">Signal</keyword>
<dbReference type="Proteomes" id="UP000011086">
    <property type="component" value="Unassembled WGS sequence"/>
</dbReference>
<reference evidence="2" key="1">
    <citation type="journal article" date="2012" name="PLoS Genet.">
        <title>Comparative analysis of the genomes of two field isolates of the rice blast fungus Magnaporthe oryzae.</title>
        <authorList>
            <person name="Xue M."/>
            <person name="Yang J."/>
            <person name="Li Z."/>
            <person name="Hu S."/>
            <person name="Yao N."/>
            <person name="Dean R.A."/>
            <person name="Zhao W."/>
            <person name="Shen M."/>
            <person name="Zhang H."/>
            <person name="Li C."/>
            <person name="Liu L."/>
            <person name="Cao L."/>
            <person name="Xu X."/>
            <person name="Xing Y."/>
            <person name="Hsiang T."/>
            <person name="Zhang Z."/>
            <person name="Xu J.R."/>
            <person name="Peng Y.L."/>
        </authorList>
    </citation>
    <scope>NUCLEOTIDE SEQUENCE</scope>
    <source>
        <strain evidence="2">Y34</strain>
    </source>
</reference>
<evidence type="ECO:0000256" key="1">
    <source>
        <dbReference type="SAM" id="SignalP"/>
    </source>
</evidence>